<dbReference type="InterPro" id="IPR036291">
    <property type="entry name" value="NAD(P)-bd_dom_sf"/>
</dbReference>
<dbReference type="GO" id="GO:0043115">
    <property type="term" value="F:precorrin-2 dehydrogenase activity"/>
    <property type="evidence" value="ECO:0007669"/>
    <property type="project" value="UniProtKB-EC"/>
</dbReference>
<keyword evidence="3" id="KW-0560">Oxidoreductase</keyword>
<comment type="pathway">
    <text evidence="1">Porphyrin-containing compound metabolism; siroheme biosynthesis; sirohydrochlorin from precorrin-2: step 1/1.</text>
</comment>
<accession>A0A9P7BBR9</accession>
<dbReference type="InterPro" id="IPR028161">
    <property type="entry name" value="Met8-like"/>
</dbReference>
<keyword evidence="5" id="KW-0627">Porphyrin biosynthesis</keyword>
<name>A0A9P7BBR9_MAUEX</name>
<dbReference type="EMBL" id="PUHR01000060">
    <property type="protein sequence ID" value="KAG0668711.1"/>
    <property type="molecule type" value="Genomic_DNA"/>
</dbReference>
<keyword evidence="9" id="KW-1185">Reference proteome</keyword>
<dbReference type="Proteomes" id="UP000750334">
    <property type="component" value="Unassembled WGS sequence"/>
</dbReference>
<dbReference type="SUPFAM" id="SSF75615">
    <property type="entry name" value="Siroheme synthase middle domains-like"/>
    <property type="match status" value="1"/>
</dbReference>
<protein>
    <recommendedName>
        <fullName evidence="2">precorrin-2 dehydrogenase</fullName>
        <ecNumber evidence="2">1.3.1.76</ecNumber>
    </recommendedName>
</protein>
<evidence type="ECO:0000256" key="4">
    <source>
        <dbReference type="ARBA" id="ARBA00023027"/>
    </source>
</evidence>
<dbReference type="Pfam" id="PF13241">
    <property type="entry name" value="NAD_binding_7"/>
    <property type="match status" value="1"/>
</dbReference>
<dbReference type="Pfam" id="PF14823">
    <property type="entry name" value="Sirohm_synth_C"/>
    <property type="match status" value="1"/>
</dbReference>
<dbReference type="Gene3D" id="1.10.3280.10">
    <property type="entry name" value="Siroheme synthase, domain 3"/>
    <property type="match status" value="1"/>
</dbReference>
<dbReference type="InterPro" id="IPR028281">
    <property type="entry name" value="Sirohaem_synthase_central"/>
</dbReference>
<dbReference type="Gene3D" id="3.40.50.720">
    <property type="entry name" value="NAD(P)-binding Rossmann-like Domain"/>
    <property type="match status" value="1"/>
</dbReference>
<dbReference type="SUPFAM" id="SSF51735">
    <property type="entry name" value="NAD(P)-binding Rossmann-fold domains"/>
    <property type="match status" value="1"/>
</dbReference>
<organism evidence="8 9">
    <name type="scientific">Maudiozyma exigua</name>
    <name type="common">Yeast</name>
    <name type="synonym">Kazachstania exigua</name>
    <dbReference type="NCBI Taxonomy" id="34358"/>
    <lineage>
        <taxon>Eukaryota</taxon>
        <taxon>Fungi</taxon>
        <taxon>Dikarya</taxon>
        <taxon>Ascomycota</taxon>
        <taxon>Saccharomycotina</taxon>
        <taxon>Saccharomycetes</taxon>
        <taxon>Saccharomycetales</taxon>
        <taxon>Saccharomycetaceae</taxon>
        <taxon>Maudiozyma</taxon>
    </lineage>
</organism>
<evidence type="ECO:0000313" key="9">
    <source>
        <dbReference type="Proteomes" id="UP000750334"/>
    </source>
</evidence>
<evidence type="ECO:0000259" key="7">
    <source>
        <dbReference type="Pfam" id="PF14824"/>
    </source>
</evidence>
<evidence type="ECO:0000256" key="2">
    <source>
        <dbReference type="ARBA" id="ARBA00012400"/>
    </source>
</evidence>
<evidence type="ECO:0000256" key="1">
    <source>
        <dbReference type="ARBA" id="ARBA00005010"/>
    </source>
</evidence>
<feature type="domain" description="Siroheme synthase central" evidence="7">
    <location>
        <begin position="145"/>
        <end position="171"/>
    </location>
</feature>
<feature type="domain" description="Siroheme biosynthesis protein Met8 C-terminal" evidence="6">
    <location>
        <begin position="179"/>
        <end position="239"/>
    </location>
</feature>
<evidence type="ECO:0000256" key="3">
    <source>
        <dbReference type="ARBA" id="ARBA00023002"/>
    </source>
</evidence>
<dbReference type="InterPro" id="IPR028162">
    <property type="entry name" value="Met8_C"/>
</dbReference>
<gene>
    <name evidence="8" type="primary">MET8</name>
    <name evidence="8" type="ORF">C6P45_004486</name>
</gene>
<evidence type="ECO:0000259" key="6">
    <source>
        <dbReference type="Pfam" id="PF14823"/>
    </source>
</evidence>
<dbReference type="GO" id="GO:0019354">
    <property type="term" value="P:siroheme biosynthetic process"/>
    <property type="evidence" value="ECO:0007669"/>
    <property type="project" value="InterPro"/>
</dbReference>
<keyword evidence="4" id="KW-0520">NAD</keyword>
<sequence length="269" mass="30249">MLSLQLAHRLQGSNILLIGAGEVALTRIPKLLPTGCKLTIISPLIHSKIQETFPNQVSNGDTSINGNWTPKSQQTYRIIRDIYSRDQLDIEPVWSIILVCISDHIVSKEIYQDVQNKYGSGQMINVADVPPLCNFYFGANAILANGHIQLLISTNGLSPRFGALIRDDIEERYDSHAVQLDEAIRKLGELRETVRTIACNHDDVKLRMTWIKEITDRFGLANCYKMDVDKLAHLFTDTYSYCKQEGIPIVTSDNIPSKEDLLSQFTTAT</sequence>
<comment type="caution">
    <text evidence="8">The sequence shown here is derived from an EMBL/GenBank/DDBJ whole genome shotgun (WGS) entry which is preliminary data.</text>
</comment>
<proteinExistence type="predicted"/>
<dbReference type="Pfam" id="PF14824">
    <property type="entry name" value="Sirohm_synth_M"/>
    <property type="match status" value="1"/>
</dbReference>
<dbReference type="PANTHER" id="PTHR35330:SF1">
    <property type="entry name" value="SIROHEME BIOSYNTHESIS PROTEIN MET8"/>
    <property type="match status" value="1"/>
</dbReference>
<dbReference type="EC" id="1.3.1.76" evidence="2"/>
<dbReference type="Gene3D" id="3.30.160.110">
    <property type="entry name" value="Siroheme synthase, domain 2"/>
    <property type="match status" value="1"/>
</dbReference>
<dbReference type="OrthoDB" id="1721126at2759"/>
<evidence type="ECO:0000313" key="8">
    <source>
        <dbReference type="EMBL" id="KAG0668711.1"/>
    </source>
</evidence>
<evidence type="ECO:0000256" key="5">
    <source>
        <dbReference type="ARBA" id="ARBA00023244"/>
    </source>
</evidence>
<dbReference type="AlphaFoldDB" id="A0A9P7BBR9"/>
<reference evidence="8 9" key="1">
    <citation type="submission" date="2020-11" db="EMBL/GenBank/DDBJ databases">
        <title>Kefir isolates.</title>
        <authorList>
            <person name="Marcisauskas S."/>
            <person name="Kim Y."/>
            <person name="Blasche S."/>
        </authorList>
    </citation>
    <scope>NUCLEOTIDE SEQUENCE [LARGE SCALE GENOMIC DNA]</scope>
    <source>
        <strain evidence="8 9">OG2</strain>
    </source>
</reference>
<dbReference type="PANTHER" id="PTHR35330">
    <property type="entry name" value="SIROHEME BIOSYNTHESIS PROTEIN MET8"/>
    <property type="match status" value="1"/>
</dbReference>
<dbReference type="GO" id="GO:0004325">
    <property type="term" value="F:ferrochelatase activity"/>
    <property type="evidence" value="ECO:0007669"/>
    <property type="project" value="InterPro"/>
</dbReference>